<organism evidence="1 2">
    <name type="scientific">Halalkalibacter kiskunsagensis</name>
    <dbReference type="NCBI Taxonomy" id="1548599"/>
    <lineage>
        <taxon>Bacteria</taxon>
        <taxon>Bacillati</taxon>
        <taxon>Bacillota</taxon>
        <taxon>Bacilli</taxon>
        <taxon>Bacillales</taxon>
        <taxon>Bacillaceae</taxon>
        <taxon>Halalkalibacter</taxon>
    </lineage>
</organism>
<proteinExistence type="predicted"/>
<dbReference type="Proteomes" id="UP001589838">
    <property type="component" value="Unassembled WGS sequence"/>
</dbReference>
<dbReference type="Gene3D" id="1.10.287.1100">
    <property type="entry name" value="Sporulation inhibitor A"/>
    <property type="match status" value="1"/>
</dbReference>
<name>A0ABV6KFI8_9BACI</name>
<keyword evidence="2" id="KW-1185">Reference proteome</keyword>
<comment type="caution">
    <text evidence="1">The sequence shown here is derived from an EMBL/GenBank/DDBJ whole genome shotgun (WGS) entry which is preliminary data.</text>
</comment>
<sequence length="50" mass="5932">MFKRLDDQAMLEAYYEAIRLDLEIVFISILKEELDARGLPTKESKHFICK</sequence>
<accession>A0ABV6KFI8</accession>
<gene>
    <name evidence="1" type="primary">sda</name>
    <name evidence="1" type="ORF">ACFFHM_15250</name>
</gene>
<dbReference type="InterPro" id="IPR015064">
    <property type="entry name" value="Sda"/>
</dbReference>
<reference evidence="1 2" key="1">
    <citation type="submission" date="2024-09" db="EMBL/GenBank/DDBJ databases">
        <authorList>
            <person name="Sun Q."/>
            <person name="Mori K."/>
        </authorList>
    </citation>
    <scope>NUCLEOTIDE SEQUENCE [LARGE SCALE GENOMIC DNA]</scope>
    <source>
        <strain evidence="1 2">NCAIM B.02610</strain>
    </source>
</reference>
<dbReference type="Pfam" id="PF08970">
    <property type="entry name" value="Sda"/>
    <property type="match status" value="1"/>
</dbReference>
<evidence type="ECO:0000313" key="2">
    <source>
        <dbReference type="Proteomes" id="UP001589838"/>
    </source>
</evidence>
<dbReference type="GO" id="GO:0004860">
    <property type="term" value="F:protein kinase inhibitor activity"/>
    <property type="evidence" value="ECO:0007669"/>
    <property type="project" value="UniProtKB-KW"/>
</dbReference>
<dbReference type="RefSeq" id="WP_335963548.1">
    <property type="nucleotide sequence ID" value="NZ_JAXBLX010000054.1"/>
</dbReference>
<dbReference type="EMBL" id="JBHLUX010000037">
    <property type="protein sequence ID" value="MFC0471815.1"/>
    <property type="molecule type" value="Genomic_DNA"/>
</dbReference>
<protein>
    <submittedName>
        <fullName evidence="1">Sporulation histidine kinase inhibitor Sda</fullName>
    </submittedName>
</protein>
<dbReference type="SUPFAM" id="SSF100985">
    <property type="entry name" value="Sporulation inhibitor Sda"/>
    <property type="match status" value="1"/>
</dbReference>
<keyword evidence="1" id="KW-0649">Protein kinase inhibitor</keyword>
<evidence type="ECO:0000313" key="1">
    <source>
        <dbReference type="EMBL" id="MFC0471815.1"/>
    </source>
</evidence>
<dbReference type="InterPro" id="IPR036916">
    <property type="entry name" value="Sda_sf"/>
</dbReference>